<dbReference type="Proteomes" id="UP001059912">
    <property type="component" value="Chromosome 1"/>
</dbReference>
<evidence type="ECO:0000313" key="2">
    <source>
        <dbReference type="Proteomes" id="UP001059912"/>
    </source>
</evidence>
<protein>
    <submittedName>
        <fullName evidence="1">Uncharacterized protein</fullName>
    </submittedName>
</protein>
<proteinExistence type="predicted"/>
<evidence type="ECO:0000313" key="1">
    <source>
        <dbReference type="EMBL" id="UTZ31301.1"/>
    </source>
</evidence>
<gene>
    <name evidence="1" type="ORF">HB762_07765</name>
</gene>
<dbReference type="EMBL" id="CP050470">
    <property type="protein sequence ID" value="UTZ31301.1"/>
    <property type="molecule type" value="Genomic_DNA"/>
</dbReference>
<reference evidence="1" key="1">
    <citation type="submission" date="2020-03" db="EMBL/GenBank/DDBJ databases">
        <title>Five strains of Vibrio campbellii isolated from Mariana Trench.</title>
        <authorList>
            <person name="Liang J."/>
            <person name="Zhang X.-H."/>
        </authorList>
    </citation>
    <scope>NUCLEOTIDE SEQUENCE</scope>
    <source>
        <strain evidence="1">LJC013</strain>
    </source>
</reference>
<accession>A0ABY5IAE7</accession>
<keyword evidence="2" id="KW-1185">Reference proteome</keyword>
<name>A0ABY5IAE7_9VIBR</name>
<sequence length="200" mass="22607">MFGEVLVDELLDRVVSATSNSEFVDSSFPMLSEWGVRDEDTLIHSLGCSYWMQLGHYLGFSGAVEIPAPLRYAERAKHDVRSDAVWFDKLTTKPVLVAEFERYSGTNADQEKLAGKVKNLLLAHQRWSTQPELLVLAYWTQGLKAMPDHDELRQLFSSGFTLANGDRVQGSNPKQLVMMNFVFDCDHQGSHKLIDVIERG</sequence>
<organism evidence="1 2">
    <name type="scientific">Vibrio campbellii</name>
    <dbReference type="NCBI Taxonomy" id="680"/>
    <lineage>
        <taxon>Bacteria</taxon>
        <taxon>Pseudomonadati</taxon>
        <taxon>Pseudomonadota</taxon>
        <taxon>Gammaproteobacteria</taxon>
        <taxon>Vibrionales</taxon>
        <taxon>Vibrionaceae</taxon>
        <taxon>Vibrio</taxon>
    </lineage>
</organism>